<reference evidence="5" key="1">
    <citation type="submission" date="2016-10" db="EMBL/GenBank/DDBJ databases">
        <authorList>
            <person name="Varghese N."/>
            <person name="Submissions S."/>
        </authorList>
    </citation>
    <scope>NUCLEOTIDE SEQUENCE [LARGE SCALE GENOMIC DNA]</scope>
    <source>
        <strain evidence="5">CGMCC 1.7062</strain>
    </source>
</reference>
<dbReference type="GO" id="GO:0051287">
    <property type="term" value="F:NAD binding"/>
    <property type="evidence" value="ECO:0007669"/>
    <property type="project" value="InterPro"/>
</dbReference>
<dbReference type="InterPro" id="IPR036291">
    <property type="entry name" value="NAD(P)-bd_dom_sf"/>
</dbReference>
<proteinExistence type="predicted"/>
<protein>
    <submittedName>
        <fullName evidence="4">Phosphoglycerate dehydrogenase</fullName>
    </submittedName>
</protein>
<dbReference type="CDD" id="cd05300">
    <property type="entry name" value="2-Hacid_dh_1"/>
    <property type="match status" value="1"/>
</dbReference>
<name>A0A1H6CKC3_9VIBR</name>
<evidence type="ECO:0000256" key="2">
    <source>
        <dbReference type="ARBA" id="ARBA00023027"/>
    </source>
</evidence>
<dbReference type="InterPro" id="IPR006140">
    <property type="entry name" value="D-isomer_DH_NAD-bd"/>
</dbReference>
<accession>A0A1H6CKC3</accession>
<evidence type="ECO:0000313" key="4">
    <source>
        <dbReference type="EMBL" id="SEG73439.1"/>
    </source>
</evidence>
<keyword evidence="5" id="KW-1185">Reference proteome</keyword>
<keyword evidence="2" id="KW-0520">NAD</keyword>
<dbReference type="SUPFAM" id="SSF51735">
    <property type="entry name" value="NAD(P)-binding Rossmann-fold domains"/>
    <property type="match status" value="1"/>
</dbReference>
<dbReference type="GO" id="GO:0016491">
    <property type="term" value="F:oxidoreductase activity"/>
    <property type="evidence" value="ECO:0007669"/>
    <property type="project" value="UniProtKB-KW"/>
</dbReference>
<sequence>MTTQKHRLALVTEDNDKYRPLISTRALPELEIVDNIGEATILLAAPPKLAGELSKATQVEWVQSTYAGVDALLNSPQPKQYQLTNVKGIFGQQISEYVLGYTISYFRHFDLYKAQQAKRDWQPHFYQSLIGRRMAIFGTGAIGGHLANTVRGLGIIPVGINRTGIPPRQSKFAETYHINEAHGALEHADIIVNTLPNTPQTEGIFNEALFSRCKGTLFFNVGRGKTVDSNALLAALDQGHVAHAFLDVFVNEPISQECPYWHHPNVTVTPHVAAISFPEQVVEIFAENYARWRDGFQLQNLIDFEKGY</sequence>
<feature type="domain" description="D-isomer specific 2-hydroxyacid dehydrogenase NAD-binding" evidence="3">
    <location>
        <begin position="100"/>
        <end position="273"/>
    </location>
</feature>
<dbReference type="AlphaFoldDB" id="A0A1H6CKC3"/>
<evidence type="ECO:0000256" key="1">
    <source>
        <dbReference type="ARBA" id="ARBA00023002"/>
    </source>
</evidence>
<dbReference type="SUPFAM" id="SSF52283">
    <property type="entry name" value="Formate/glycerate dehydrogenase catalytic domain-like"/>
    <property type="match status" value="1"/>
</dbReference>
<evidence type="ECO:0000313" key="5">
    <source>
        <dbReference type="Proteomes" id="UP000236721"/>
    </source>
</evidence>
<dbReference type="PANTHER" id="PTHR43333:SF1">
    <property type="entry name" value="D-ISOMER SPECIFIC 2-HYDROXYACID DEHYDROGENASE NAD-BINDING DOMAIN-CONTAINING PROTEIN"/>
    <property type="match status" value="1"/>
</dbReference>
<dbReference type="RefSeq" id="WP_103882692.1">
    <property type="nucleotide sequence ID" value="NZ_FNVG01000043.1"/>
</dbReference>
<dbReference type="PANTHER" id="PTHR43333">
    <property type="entry name" value="2-HACID_DH_C DOMAIN-CONTAINING PROTEIN"/>
    <property type="match status" value="1"/>
</dbReference>
<keyword evidence="1" id="KW-0560">Oxidoreductase</keyword>
<gene>
    <name evidence="4" type="ORF">SAMN04488244_14315</name>
</gene>
<dbReference type="OrthoDB" id="9787219at2"/>
<dbReference type="Pfam" id="PF02826">
    <property type="entry name" value="2-Hacid_dh_C"/>
    <property type="match status" value="1"/>
</dbReference>
<dbReference type="Gene3D" id="3.40.50.720">
    <property type="entry name" value="NAD(P)-binding Rossmann-like Domain"/>
    <property type="match status" value="2"/>
</dbReference>
<organism evidence="4 5">
    <name type="scientific">Vibrio hangzhouensis</name>
    <dbReference type="NCBI Taxonomy" id="462991"/>
    <lineage>
        <taxon>Bacteria</taxon>
        <taxon>Pseudomonadati</taxon>
        <taxon>Pseudomonadota</taxon>
        <taxon>Gammaproteobacteria</taxon>
        <taxon>Vibrionales</taxon>
        <taxon>Vibrionaceae</taxon>
        <taxon>Vibrio</taxon>
    </lineage>
</organism>
<dbReference type="Proteomes" id="UP000236721">
    <property type="component" value="Unassembled WGS sequence"/>
</dbReference>
<evidence type="ECO:0000259" key="3">
    <source>
        <dbReference type="Pfam" id="PF02826"/>
    </source>
</evidence>
<dbReference type="EMBL" id="FNVG01000043">
    <property type="protein sequence ID" value="SEG73439.1"/>
    <property type="molecule type" value="Genomic_DNA"/>
</dbReference>